<feature type="chain" id="PRO_5009527256" description="SpaA-like prealbumin fold domain-containing protein" evidence="1">
    <location>
        <begin position="23"/>
        <end position="512"/>
    </location>
</feature>
<dbReference type="AlphaFoldDB" id="A0A1F6VJ36"/>
<keyword evidence="1" id="KW-0732">Signal</keyword>
<reference evidence="3 4" key="1">
    <citation type="journal article" date="2016" name="Nat. Commun.">
        <title>Thousands of microbial genomes shed light on interconnected biogeochemical processes in an aquifer system.</title>
        <authorList>
            <person name="Anantharaman K."/>
            <person name="Brown C.T."/>
            <person name="Hug L.A."/>
            <person name="Sharon I."/>
            <person name="Castelle C.J."/>
            <person name="Probst A.J."/>
            <person name="Thomas B.C."/>
            <person name="Singh A."/>
            <person name="Wilkins M.J."/>
            <person name="Karaoz U."/>
            <person name="Brodie E.L."/>
            <person name="Williams K.H."/>
            <person name="Hubbard S.S."/>
            <person name="Banfield J.F."/>
        </authorList>
    </citation>
    <scope>NUCLEOTIDE SEQUENCE [LARGE SCALE GENOMIC DNA]</scope>
</reference>
<evidence type="ECO:0000313" key="4">
    <source>
        <dbReference type="Proteomes" id="UP000178059"/>
    </source>
</evidence>
<dbReference type="STRING" id="1801743.A2824_02765"/>
<accession>A0A1F6VJ36</accession>
<evidence type="ECO:0000256" key="1">
    <source>
        <dbReference type="SAM" id="SignalP"/>
    </source>
</evidence>
<proteinExistence type="predicted"/>
<evidence type="ECO:0000259" key="2">
    <source>
        <dbReference type="Pfam" id="PF24514"/>
    </source>
</evidence>
<dbReference type="InterPro" id="IPR055371">
    <property type="entry name" value="SpaA_PFL_dom_4"/>
</dbReference>
<dbReference type="Pfam" id="PF24514">
    <property type="entry name" value="SpaA_4"/>
    <property type="match status" value="1"/>
</dbReference>
<feature type="signal peptide" evidence="1">
    <location>
        <begin position="1"/>
        <end position="22"/>
    </location>
</feature>
<evidence type="ECO:0000313" key="3">
    <source>
        <dbReference type="EMBL" id="OGI69579.1"/>
    </source>
</evidence>
<feature type="domain" description="SpaA-like prealbumin fold" evidence="2">
    <location>
        <begin position="424"/>
        <end position="511"/>
    </location>
</feature>
<organism evidence="3 4">
    <name type="scientific">Candidatus Nomurabacteria bacterium RIFCSPHIGHO2_01_FULL_42_16</name>
    <dbReference type="NCBI Taxonomy" id="1801743"/>
    <lineage>
        <taxon>Bacteria</taxon>
        <taxon>Candidatus Nomuraibacteriota</taxon>
    </lineage>
</organism>
<name>A0A1F6VJ36_9BACT</name>
<sequence length="512" mass="56211">MKKLLILIAVIVVSASIYIASAQTSSAPVDNNPATITAQVDEGAEYFNLVDRFNLAEGATSYELSIPASNILKTAPTPSFTNLPISSLNYDIQYSGMIRGINKFGPGPTTNFTLILRVLPEIEYSIEEAVTLGLVEKIYDTYLNAKGVTAADFAAAIDNVVLEAIRAIDEQTRHKLTEADVMAALDVNQMDARLVMGVFEAKEQERQLNVVTRENLDIATLQEVTLTPARKTLGTRVTIFFQRLTSALRQEPQKVQMAQEKQFQLQGSREAIEKVMDDVNRLISYQKEGIIDAENLRTIAQSMQVKANGTKNPAEMSAYEAMAALVLNMAQSGLYYSDVGQYLYVTTQMASQLIGQNAGKQVLTGSTLTNAVNEIWSENQDKYKEEFKGQYKTLGLGTKCTSRITIKKITKNADFPNSPQSAANFAFKGSLPIGSFNLNPYFGNQTPQKSFCVLPGNYNVQETVIPTNFKLTNITCIDSITKDSSGNIAAQTATINVSKGETVTCTFENTRF</sequence>
<gene>
    <name evidence="3" type="ORF">A2824_02765</name>
</gene>
<protein>
    <recommendedName>
        <fullName evidence="2">SpaA-like prealbumin fold domain-containing protein</fullName>
    </recommendedName>
</protein>
<comment type="caution">
    <text evidence="3">The sequence shown here is derived from an EMBL/GenBank/DDBJ whole genome shotgun (WGS) entry which is preliminary data.</text>
</comment>
<dbReference type="Proteomes" id="UP000178059">
    <property type="component" value="Unassembled WGS sequence"/>
</dbReference>
<dbReference type="EMBL" id="MFTT01000023">
    <property type="protein sequence ID" value="OGI69579.1"/>
    <property type="molecule type" value="Genomic_DNA"/>
</dbReference>